<keyword evidence="4 8" id="KW-0406">Ion transport</keyword>
<accession>A0AAU8HST0</accession>
<dbReference type="PANTHER" id="PTHR11910">
    <property type="entry name" value="ATP SYNTHASE DELTA CHAIN"/>
    <property type="match status" value="1"/>
</dbReference>
<keyword evidence="7 8" id="KW-0066">ATP synthesis</keyword>
<dbReference type="InterPro" id="IPR000711">
    <property type="entry name" value="ATPase_OSCP/dsu"/>
</dbReference>
<keyword evidence="8" id="KW-1003">Cell membrane</keyword>
<dbReference type="NCBIfam" id="NF004403">
    <property type="entry name" value="PRK05758.2-4"/>
    <property type="match status" value="1"/>
</dbReference>
<dbReference type="NCBIfam" id="TIGR01145">
    <property type="entry name" value="ATP_synt_delta"/>
    <property type="match status" value="1"/>
</dbReference>
<dbReference type="GO" id="GO:0046933">
    <property type="term" value="F:proton-transporting ATP synthase activity, rotational mechanism"/>
    <property type="evidence" value="ECO:0007669"/>
    <property type="project" value="UniProtKB-UniRule"/>
</dbReference>
<name>A0AAU8HST0_9FIRM</name>
<evidence type="ECO:0000256" key="8">
    <source>
        <dbReference type="HAMAP-Rule" id="MF_01416"/>
    </source>
</evidence>
<dbReference type="InterPro" id="IPR020781">
    <property type="entry name" value="ATPase_OSCP/d_CS"/>
</dbReference>
<dbReference type="PRINTS" id="PR00125">
    <property type="entry name" value="ATPASEDELTA"/>
</dbReference>
<dbReference type="AlphaFoldDB" id="A0AAU8HST0"/>
<comment type="function">
    <text evidence="8">F(1)F(0) ATP synthase produces ATP from ADP in the presence of a proton or sodium gradient. F-type ATPases consist of two structural domains, F(1) containing the extramembraneous catalytic core and F(0) containing the membrane proton channel, linked together by a central stalk and a peripheral stalk. During catalysis, ATP synthesis in the catalytic domain of F(1) is coupled via a rotary mechanism of the central stalk subunits to proton translocation.</text>
</comment>
<dbReference type="GO" id="GO:0045259">
    <property type="term" value="C:proton-transporting ATP synthase complex"/>
    <property type="evidence" value="ECO:0007669"/>
    <property type="project" value="UniProtKB-KW"/>
</dbReference>
<evidence type="ECO:0000256" key="1">
    <source>
        <dbReference type="ARBA" id="ARBA00004370"/>
    </source>
</evidence>
<keyword evidence="6 8" id="KW-0139">CF(1)</keyword>
<dbReference type="Pfam" id="PF00213">
    <property type="entry name" value="OSCP"/>
    <property type="match status" value="1"/>
</dbReference>
<dbReference type="RefSeq" id="WP_353893155.1">
    <property type="nucleotide sequence ID" value="NZ_CP159485.1"/>
</dbReference>
<protein>
    <recommendedName>
        <fullName evidence="8">ATP synthase subunit delta</fullName>
    </recommendedName>
    <alternativeName>
        <fullName evidence="8">ATP synthase F(1) sector subunit delta</fullName>
    </alternativeName>
    <alternativeName>
        <fullName evidence="8">F-type ATPase subunit delta</fullName>
        <shortName evidence="8">F-ATPase subunit delta</shortName>
    </alternativeName>
</protein>
<evidence type="ECO:0000256" key="4">
    <source>
        <dbReference type="ARBA" id="ARBA00023065"/>
    </source>
</evidence>
<evidence type="ECO:0000256" key="5">
    <source>
        <dbReference type="ARBA" id="ARBA00023136"/>
    </source>
</evidence>
<evidence type="ECO:0000256" key="7">
    <source>
        <dbReference type="ARBA" id="ARBA00023310"/>
    </source>
</evidence>
<evidence type="ECO:0000256" key="3">
    <source>
        <dbReference type="ARBA" id="ARBA00022781"/>
    </source>
</evidence>
<sequence>MSKIIAKRYSKALFNLALEQDIVDEIYDDCRGVAEFLDKEQSALQFLASPNVTKEKKSQLITKSFEGKVNEHTLNFMKLLITKGRTEYLTKCCHLYIKSVEEHKGIIKANIQTAQKLNDSQLDSAKAKISSITGKEVLLSSEVQEDLIGGMVIKIGNKIIDGSVKNRLKLIEQSLKNVQIK</sequence>
<organism evidence="9">
    <name type="scientific">Proteinivorax hydrogeniformans</name>
    <dbReference type="NCBI Taxonomy" id="1826727"/>
    <lineage>
        <taxon>Bacteria</taxon>
        <taxon>Bacillati</taxon>
        <taxon>Bacillota</taxon>
        <taxon>Clostridia</taxon>
        <taxon>Eubacteriales</taxon>
        <taxon>Proteinivoracaceae</taxon>
        <taxon>Proteinivorax</taxon>
    </lineage>
</organism>
<comment type="subcellular location">
    <subcellularLocation>
        <location evidence="8">Cell membrane</location>
        <topology evidence="8">Peripheral membrane protein</topology>
    </subcellularLocation>
    <subcellularLocation>
        <location evidence="1">Membrane</location>
    </subcellularLocation>
</comment>
<keyword evidence="5 8" id="KW-0472">Membrane</keyword>
<keyword evidence="3 8" id="KW-0375">Hydrogen ion transport</keyword>
<evidence type="ECO:0000256" key="2">
    <source>
        <dbReference type="ARBA" id="ARBA00022448"/>
    </source>
</evidence>
<dbReference type="InterPro" id="IPR026015">
    <property type="entry name" value="ATP_synth_OSCP/delta_N_sf"/>
</dbReference>
<comment type="similarity">
    <text evidence="8">Belongs to the ATPase delta chain family.</text>
</comment>
<comment type="function">
    <text evidence="8">This protein is part of the stalk that links CF(0) to CF(1). It either transmits conformational changes from CF(0) to CF(1) or is implicated in proton conduction.</text>
</comment>
<evidence type="ECO:0000313" key="9">
    <source>
        <dbReference type="EMBL" id="XCI28602.1"/>
    </source>
</evidence>
<dbReference type="Gene3D" id="1.10.520.20">
    <property type="entry name" value="N-terminal domain of the delta subunit of the F1F0-ATP synthase"/>
    <property type="match status" value="1"/>
</dbReference>
<reference evidence="9" key="2">
    <citation type="submission" date="2024-06" db="EMBL/GenBank/DDBJ databases">
        <authorList>
            <person name="Petrova K.O."/>
            <person name="Toshchakov S.V."/>
            <person name="Boltjanskaja Y.V."/>
            <person name="Kevbrin V.V."/>
        </authorList>
    </citation>
    <scope>NUCLEOTIDE SEQUENCE</scope>
    <source>
        <strain evidence="9">Z-710</strain>
    </source>
</reference>
<gene>
    <name evidence="8" type="primary">atpH</name>
    <name evidence="9" type="ORF">PRVXH_002566</name>
</gene>
<dbReference type="PROSITE" id="PS00389">
    <property type="entry name" value="ATPASE_DELTA"/>
    <property type="match status" value="1"/>
</dbReference>
<reference evidence="9" key="1">
    <citation type="journal article" date="2018" name="Antonie Van Leeuwenhoek">
        <title>Proteinivorax hydrogeniformans sp. nov., an anaerobic, haloalkaliphilic bacterium fermenting proteinaceous compounds with high hydrogen production.</title>
        <authorList>
            <person name="Boltyanskaya Y."/>
            <person name="Detkova E."/>
            <person name="Pimenov N."/>
            <person name="Kevbrin V."/>
        </authorList>
    </citation>
    <scope>NUCLEOTIDE SEQUENCE</scope>
    <source>
        <strain evidence="9">Z-710</strain>
    </source>
</reference>
<dbReference type="EMBL" id="CP159485">
    <property type="protein sequence ID" value="XCI28602.1"/>
    <property type="molecule type" value="Genomic_DNA"/>
</dbReference>
<keyword evidence="2 8" id="KW-0813">Transport</keyword>
<dbReference type="HAMAP" id="MF_01416">
    <property type="entry name" value="ATP_synth_delta_bact"/>
    <property type="match status" value="1"/>
</dbReference>
<proteinExistence type="inferred from homology"/>
<dbReference type="GO" id="GO:0005886">
    <property type="term" value="C:plasma membrane"/>
    <property type="evidence" value="ECO:0007669"/>
    <property type="project" value="UniProtKB-SubCell"/>
</dbReference>
<evidence type="ECO:0000256" key="6">
    <source>
        <dbReference type="ARBA" id="ARBA00023196"/>
    </source>
</evidence>
<dbReference type="SUPFAM" id="SSF47928">
    <property type="entry name" value="N-terminal domain of the delta subunit of the F1F0-ATP synthase"/>
    <property type="match status" value="1"/>
</dbReference>